<keyword evidence="2" id="KW-1185">Reference proteome</keyword>
<sequence length="57" mass="6477">SKIVVDPRCKVTIQITENILAQPALKCLLDFPSLDCWISGYNYHPSKIKKLSKISRC</sequence>
<dbReference type="AlphaFoldDB" id="A0A9N9EMX9"/>
<accession>A0A9N9EMX9</accession>
<protein>
    <submittedName>
        <fullName evidence="1">1704_t:CDS:1</fullName>
    </submittedName>
</protein>
<feature type="non-terminal residue" evidence="1">
    <location>
        <position position="57"/>
    </location>
</feature>
<reference evidence="1" key="1">
    <citation type="submission" date="2021-06" db="EMBL/GenBank/DDBJ databases">
        <authorList>
            <person name="Kallberg Y."/>
            <person name="Tangrot J."/>
            <person name="Rosling A."/>
        </authorList>
    </citation>
    <scope>NUCLEOTIDE SEQUENCE</scope>
    <source>
        <strain evidence="1">MA453B</strain>
    </source>
</reference>
<evidence type="ECO:0000313" key="2">
    <source>
        <dbReference type="Proteomes" id="UP000789405"/>
    </source>
</evidence>
<dbReference type="EMBL" id="CAJVPY010007773">
    <property type="protein sequence ID" value="CAG8685583.1"/>
    <property type="molecule type" value="Genomic_DNA"/>
</dbReference>
<gene>
    <name evidence="1" type="ORF">DERYTH_LOCUS12088</name>
</gene>
<comment type="caution">
    <text evidence="1">The sequence shown here is derived from an EMBL/GenBank/DDBJ whole genome shotgun (WGS) entry which is preliminary data.</text>
</comment>
<proteinExistence type="predicted"/>
<dbReference type="Proteomes" id="UP000789405">
    <property type="component" value="Unassembled WGS sequence"/>
</dbReference>
<evidence type="ECO:0000313" key="1">
    <source>
        <dbReference type="EMBL" id="CAG8685583.1"/>
    </source>
</evidence>
<organism evidence="1 2">
    <name type="scientific">Dentiscutata erythropus</name>
    <dbReference type="NCBI Taxonomy" id="1348616"/>
    <lineage>
        <taxon>Eukaryota</taxon>
        <taxon>Fungi</taxon>
        <taxon>Fungi incertae sedis</taxon>
        <taxon>Mucoromycota</taxon>
        <taxon>Glomeromycotina</taxon>
        <taxon>Glomeromycetes</taxon>
        <taxon>Diversisporales</taxon>
        <taxon>Gigasporaceae</taxon>
        <taxon>Dentiscutata</taxon>
    </lineage>
</organism>
<name>A0A9N9EMX9_9GLOM</name>